<evidence type="ECO:0000313" key="4">
    <source>
        <dbReference type="Proteomes" id="UP000676246"/>
    </source>
</evidence>
<dbReference type="RefSeq" id="WP_210857010.1">
    <property type="nucleotide sequence ID" value="NZ_JAGQDD010000027.1"/>
</dbReference>
<feature type="chain" id="PRO_5037368679" evidence="2">
    <location>
        <begin position="27"/>
        <end position="419"/>
    </location>
</feature>
<dbReference type="AlphaFoldDB" id="A0A940YJ37"/>
<protein>
    <submittedName>
        <fullName evidence="3">Uncharacterized protein</fullName>
    </submittedName>
</protein>
<evidence type="ECO:0000256" key="1">
    <source>
        <dbReference type="SAM" id="MobiDB-lite"/>
    </source>
</evidence>
<keyword evidence="4" id="KW-1185">Reference proteome</keyword>
<feature type="signal peptide" evidence="2">
    <location>
        <begin position="1"/>
        <end position="26"/>
    </location>
</feature>
<comment type="caution">
    <text evidence="3">The sequence shown here is derived from an EMBL/GenBank/DDBJ whole genome shotgun (WGS) entry which is preliminary data.</text>
</comment>
<accession>A0A940YJ37</accession>
<dbReference type="Proteomes" id="UP000676246">
    <property type="component" value="Unassembled WGS sequence"/>
</dbReference>
<sequence>MPLSFRPLFASALALAAALTSGQVLAAKPVAYAAENGFGQSDALLIELKNSGTRAVVVTPLGRGQGAVSTVAGFQVVTLDTPYTEEQDGPIADCDGLPTRVRHDTTQVGTRLRSGTANKGLSELSYAGTDTTLDGCDAGKVVSWGGFVAGQGTNTIHRNLAQIPGLADLVPGSTLAGLSADPGTVVNNQLGADLATFGSGSLSFARSGATVPYTVNADGWIVMSLPTGAQRGYLRLALADNRGMEQWLSADMLGGVPQNLWSPQMMKPVAGTAWGAGAANARIWESAIFAKSTFPFFFYLYKDGTGERVSKDLVAGTESRAPLSAWTVDGSGALVTERTTGGSLLRRRTWQPLALNGKAMGVLESETGYFPDGSTVVIIPPRVNAYIDQGKAVKPAVKQAARQATQSLRSPSSSRSLSR</sequence>
<name>A0A940YJ37_9BURK</name>
<gene>
    <name evidence="3" type="ORF">KAK03_22950</name>
</gene>
<feature type="compositionally biased region" description="Low complexity" evidence="1">
    <location>
        <begin position="407"/>
        <end position="419"/>
    </location>
</feature>
<evidence type="ECO:0000256" key="2">
    <source>
        <dbReference type="SAM" id="SignalP"/>
    </source>
</evidence>
<proteinExistence type="predicted"/>
<dbReference type="EMBL" id="JAGQDD010000027">
    <property type="protein sequence ID" value="MBQ0933342.1"/>
    <property type="molecule type" value="Genomic_DNA"/>
</dbReference>
<keyword evidence="2" id="KW-0732">Signal</keyword>
<reference evidence="3 4" key="1">
    <citation type="submission" date="2021-04" db="EMBL/GenBank/DDBJ databases">
        <title>The genome sequence of Ideonella sp. 3Y2.</title>
        <authorList>
            <person name="Liu Y."/>
        </authorList>
    </citation>
    <scope>NUCLEOTIDE SEQUENCE [LARGE SCALE GENOMIC DNA]</scope>
    <source>
        <strain evidence="3 4">3Y2</strain>
    </source>
</reference>
<evidence type="ECO:0000313" key="3">
    <source>
        <dbReference type="EMBL" id="MBQ0933342.1"/>
    </source>
</evidence>
<feature type="region of interest" description="Disordered" evidence="1">
    <location>
        <begin position="398"/>
        <end position="419"/>
    </location>
</feature>
<organism evidence="3 4">
    <name type="scientific">Ideonella alba</name>
    <dbReference type="NCBI Taxonomy" id="2824118"/>
    <lineage>
        <taxon>Bacteria</taxon>
        <taxon>Pseudomonadati</taxon>
        <taxon>Pseudomonadota</taxon>
        <taxon>Betaproteobacteria</taxon>
        <taxon>Burkholderiales</taxon>
        <taxon>Sphaerotilaceae</taxon>
        <taxon>Ideonella</taxon>
    </lineage>
</organism>